<feature type="domain" description="DUF1854" evidence="1">
    <location>
        <begin position="36"/>
        <end position="165"/>
    </location>
</feature>
<evidence type="ECO:0000313" key="3">
    <source>
        <dbReference type="Proteomes" id="UP001595967"/>
    </source>
</evidence>
<proteinExistence type="predicted"/>
<comment type="caution">
    <text evidence="2">The sequence shown here is derived from an EMBL/GenBank/DDBJ whole genome shotgun (WGS) entry which is preliminary data.</text>
</comment>
<gene>
    <name evidence="2" type="ORF">ACFO3A_01595</name>
</gene>
<evidence type="ECO:0000259" key="1">
    <source>
        <dbReference type="Pfam" id="PF08909"/>
    </source>
</evidence>
<sequence>MTAAASPAHPAQPTPVTLHCNSHGQLCLTLSDGSRHTGLTPVRAFPIHAPQHSISLVGQDGKEVLWIAHLDDLSATARELLEDALAQREFVPVIERIDAVDSISVPSRWQVVTDRGASTLVLKAEEDIRRLGPQHLLITSREGVQYRIPDLGRLDRASLKRIERFL</sequence>
<organism evidence="2 3">
    <name type="scientific">Comamonas nitrativorans</name>
    <dbReference type="NCBI Taxonomy" id="108437"/>
    <lineage>
        <taxon>Bacteria</taxon>
        <taxon>Pseudomonadati</taxon>
        <taxon>Pseudomonadota</taxon>
        <taxon>Betaproteobacteria</taxon>
        <taxon>Burkholderiales</taxon>
        <taxon>Comamonadaceae</taxon>
        <taxon>Comamonas</taxon>
    </lineage>
</organism>
<dbReference type="Proteomes" id="UP001595967">
    <property type="component" value="Unassembled WGS sequence"/>
</dbReference>
<reference evidence="3" key="1">
    <citation type="journal article" date="2019" name="Int. J. Syst. Evol. Microbiol.">
        <title>The Global Catalogue of Microorganisms (GCM) 10K type strain sequencing project: providing services to taxonomists for standard genome sequencing and annotation.</title>
        <authorList>
            <consortium name="The Broad Institute Genomics Platform"/>
            <consortium name="The Broad Institute Genome Sequencing Center for Infectious Disease"/>
            <person name="Wu L."/>
            <person name="Ma J."/>
        </authorList>
    </citation>
    <scope>NUCLEOTIDE SEQUENCE [LARGE SCALE GENOMIC DNA]</scope>
    <source>
        <strain evidence="3">JCM 11650</strain>
    </source>
</reference>
<keyword evidence="3" id="KW-1185">Reference proteome</keyword>
<dbReference type="EMBL" id="JBHSEW010000001">
    <property type="protein sequence ID" value="MFC4620913.1"/>
    <property type="molecule type" value="Genomic_DNA"/>
</dbReference>
<dbReference type="InterPro" id="IPR015005">
    <property type="entry name" value="DUF1854"/>
</dbReference>
<protein>
    <submittedName>
        <fullName evidence="2">DUF1854 domain-containing protein</fullName>
    </submittedName>
</protein>
<evidence type="ECO:0000313" key="2">
    <source>
        <dbReference type="EMBL" id="MFC4620913.1"/>
    </source>
</evidence>
<dbReference type="RefSeq" id="WP_377723360.1">
    <property type="nucleotide sequence ID" value="NZ_JBHSEW010000001.1"/>
</dbReference>
<name>A0ABV9GV42_9BURK</name>
<accession>A0ABV9GV42</accession>
<dbReference type="Pfam" id="PF08909">
    <property type="entry name" value="DUF1854"/>
    <property type="match status" value="1"/>
</dbReference>